<evidence type="ECO:0000313" key="2">
    <source>
        <dbReference type="EMBL" id="CAF1670858.1"/>
    </source>
</evidence>
<protein>
    <submittedName>
        <fullName evidence="1">Uncharacterized protein</fullName>
    </submittedName>
</protein>
<evidence type="ECO:0000313" key="4">
    <source>
        <dbReference type="Proteomes" id="UP000663852"/>
    </source>
</evidence>
<reference evidence="1" key="1">
    <citation type="submission" date="2021-02" db="EMBL/GenBank/DDBJ databases">
        <authorList>
            <person name="Nowell W R."/>
        </authorList>
    </citation>
    <scope>NUCLEOTIDE SEQUENCE</scope>
</reference>
<proteinExistence type="predicted"/>
<evidence type="ECO:0000313" key="3">
    <source>
        <dbReference type="Proteomes" id="UP000663828"/>
    </source>
</evidence>
<name>A0A815MYL9_ADIRI</name>
<evidence type="ECO:0000313" key="1">
    <source>
        <dbReference type="EMBL" id="CAF1431568.1"/>
    </source>
</evidence>
<keyword evidence="3" id="KW-1185">Reference proteome</keyword>
<dbReference type="Proteomes" id="UP000663828">
    <property type="component" value="Unassembled WGS sequence"/>
</dbReference>
<dbReference type="Proteomes" id="UP000663852">
    <property type="component" value="Unassembled WGS sequence"/>
</dbReference>
<sequence length="125" mass="14391">MKQLEFLCHHCVFVQCGDCFLSTHKEHYFNPTSSDSSQWSVLSWNPVDVNVPIPIISDDRTTWNKIGNRQIQSSDIKGKLRITLESDKEYPTESDHPDDIGFLRPASRIRCTRFDGEFAGNCRNN</sequence>
<dbReference type="EMBL" id="CAJNOJ010000394">
    <property type="protein sequence ID" value="CAF1431568.1"/>
    <property type="molecule type" value="Genomic_DNA"/>
</dbReference>
<accession>A0A815MYL9</accession>
<dbReference type="EMBL" id="CAJNOR010012994">
    <property type="protein sequence ID" value="CAF1670858.1"/>
    <property type="molecule type" value="Genomic_DNA"/>
</dbReference>
<dbReference type="AlphaFoldDB" id="A0A815MYL9"/>
<comment type="caution">
    <text evidence="1">The sequence shown here is derived from an EMBL/GenBank/DDBJ whole genome shotgun (WGS) entry which is preliminary data.</text>
</comment>
<gene>
    <name evidence="1" type="ORF">EDS130_LOCUS38242</name>
    <name evidence="2" type="ORF">XAT740_LOCUS58660</name>
</gene>
<organism evidence="1 4">
    <name type="scientific">Adineta ricciae</name>
    <name type="common">Rotifer</name>
    <dbReference type="NCBI Taxonomy" id="249248"/>
    <lineage>
        <taxon>Eukaryota</taxon>
        <taxon>Metazoa</taxon>
        <taxon>Spiralia</taxon>
        <taxon>Gnathifera</taxon>
        <taxon>Rotifera</taxon>
        <taxon>Eurotatoria</taxon>
        <taxon>Bdelloidea</taxon>
        <taxon>Adinetida</taxon>
        <taxon>Adinetidae</taxon>
        <taxon>Adineta</taxon>
    </lineage>
</organism>